<dbReference type="Gene3D" id="1.10.150.670">
    <property type="entry name" value="Crossover junction endonuclease EME1, DNA-binding domain"/>
    <property type="match status" value="1"/>
</dbReference>
<organism evidence="15 16">
    <name type="scientific">Alligator mississippiensis</name>
    <name type="common">American alligator</name>
    <dbReference type="NCBI Taxonomy" id="8496"/>
    <lineage>
        <taxon>Eukaryota</taxon>
        <taxon>Metazoa</taxon>
        <taxon>Chordata</taxon>
        <taxon>Craniata</taxon>
        <taxon>Vertebrata</taxon>
        <taxon>Euteleostomi</taxon>
        <taxon>Archelosauria</taxon>
        <taxon>Archosauria</taxon>
        <taxon>Crocodylia</taxon>
        <taxon>Alligatoridae</taxon>
        <taxon>Alligatorinae</taxon>
        <taxon>Alligator</taxon>
    </lineage>
</organism>
<evidence type="ECO:0000256" key="3">
    <source>
        <dbReference type="ARBA" id="ARBA00010015"/>
    </source>
</evidence>
<dbReference type="GO" id="GO:0046872">
    <property type="term" value="F:metal ion binding"/>
    <property type="evidence" value="ECO:0007669"/>
    <property type="project" value="UniProtKB-UniRule"/>
</dbReference>
<evidence type="ECO:0000256" key="4">
    <source>
        <dbReference type="ARBA" id="ARBA00022722"/>
    </source>
</evidence>
<dbReference type="GO" id="GO:0048257">
    <property type="term" value="F:3'-flap endonuclease activity"/>
    <property type="evidence" value="ECO:0007669"/>
    <property type="project" value="TreeGrafter"/>
</dbReference>
<proteinExistence type="inferred from homology"/>
<dbReference type="InterPro" id="IPR047416">
    <property type="entry name" value="XPF_nuclease_Mus81"/>
</dbReference>
<dbReference type="GO" id="GO:0008821">
    <property type="term" value="F:crossover junction DNA endonuclease activity"/>
    <property type="evidence" value="ECO:0007669"/>
    <property type="project" value="UniProtKB-UniRule"/>
</dbReference>
<gene>
    <name evidence="15" type="primary">MUS81</name>
    <name evidence="15" type="ORF">Y1Q_0017183</name>
</gene>
<dbReference type="SUPFAM" id="SSF52980">
    <property type="entry name" value="Restriction endonuclease-like"/>
    <property type="match status" value="1"/>
</dbReference>
<comment type="subunit">
    <text evidence="13">Interacts with EME1.</text>
</comment>
<dbReference type="EMBL" id="AKHW03003762">
    <property type="protein sequence ID" value="KYO33293.1"/>
    <property type="molecule type" value="Genomic_DNA"/>
</dbReference>
<keyword evidence="6 13" id="KW-0255">Endonuclease</keyword>
<dbReference type="GO" id="GO:0000727">
    <property type="term" value="P:double-strand break repair via break-induced replication"/>
    <property type="evidence" value="ECO:0007669"/>
    <property type="project" value="UniProtKB-UniRule"/>
</dbReference>
<dbReference type="EC" id="3.1.22.-" evidence="13"/>
<dbReference type="PANTHER" id="PTHR13451">
    <property type="entry name" value="CLASS II CROSSOVER JUNCTION ENDONUCLEASE MUS81"/>
    <property type="match status" value="1"/>
</dbReference>
<dbReference type="PANTHER" id="PTHR13451:SF0">
    <property type="entry name" value="CROSSOVER JUNCTION ENDONUCLEASE MUS81"/>
    <property type="match status" value="1"/>
</dbReference>
<dbReference type="GO" id="GO:0000712">
    <property type="term" value="P:resolution of meiotic recombination intermediates"/>
    <property type="evidence" value="ECO:0007669"/>
    <property type="project" value="TreeGrafter"/>
</dbReference>
<name>A0A151N8Y2_ALLMI</name>
<keyword evidence="9 13" id="KW-0460">Magnesium</keyword>
<dbReference type="Gene3D" id="3.40.50.10130">
    <property type="match status" value="1"/>
</dbReference>
<evidence type="ECO:0000256" key="11">
    <source>
        <dbReference type="ARBA" id="ARBA00023204"/>
    </source>
</evidence>
<dbReference type="Pfam" id="PF21292">
    <property type="entry name" value="EME1-MUS81_C"/>
    <property type="match status" value="1"/>
</dbReference>
<dbReference type="InterPro" id="IPR033309">
    <property type="entry name" value="Mus81"/>
</dbReference>
<comment type="caution">
    <text evidence="15">The sequence shown here is derived from an EMBL/GenBank/DDBJ whole genome shotgun (WGS) entry which is preliminary data.</text>
</comment>
<dbReference type="InterPro" id="IPR006166">
    <property type="entry name" value="ERCC4_domain"/>
</dbReference>
<keyword evidence="12 13" id="KW-0539">Nucleus</keyword>
<dbReference type="SMART" id="SM00891">
    <property type="entry name" value="ERCC4"/>
    <property type="match status" value="1"/>
</dbReference>
<evidence type="ECO:0000256" key="5">
    <source>
        <dbReference type="ARBA" id="ARBA00022723"/>
    </source>
</evidence>
<evidence type="ECO:0000256" key="2">
    <source>
        <dbReference type="ARBA" id="ARBA00004123"/>
    </source>
</evidence>
<dbReference type="GO" id="GO:0005634">
    <property type="term" value="C:nucleus"/>
    <property type="evidence" value="ECO:0007669"/>
    <property type="project" value="UniProtKB-SubCell"/>
</dbReference>
<evidence type="ECO:0000256" key="10">
    <source>
        <dbReference type="ARBA" id="ARBA00023172"/>
    </source>
</evidence>
<reference evidence="15 16" key="1">
    <citation type="journal article" date="2012" name="Genome Biol.">
        <title>Sequencing three crocodilian genomes to illuminate the evolution of archosaurs and amniotes.</title>
        <authorList>
            <person name="St John J.A."/>
            <person name="Braun E.L."/>
            <person name="Isberg S.R."/>
            <person name="Miles L.G."/>
            <person name="Chong A.Y."/>
            <person name="Gongora J."/>
            <person name="Dalzell P."/>
            <person name="Moran C."/>
            <person name="Bed'hom B."/>
            <person name="Abzhanov A."/>
            <person name="Burgess S.C."/>
            <person name="Cooksey A.M."/>
            <person name="Castoe T.A."/>
            <person name="Crawford N.G."/>
            <person name="Densmore L.D."/>
            <person name="Drew J.C."/>
            <person name="Edwards S.V."/>
            <person name="Faircloth B.C."/>
            <person name="Fujita M.K."/>
            <person name="Greenwold M.J."/>
            <person name="Hoffmann F.G."/>
            <person name="Howard J.M."/>
            <person name="Iguchi T."/>
            <person name="Janes D.E."/>
            <person name="Khan S.Y."/>
            <person name="Kohno S."/>
            <person name="de Koning A.J."/>
            <person name="Lance S.L."/>
            <person name="McCarthy F.M."/>
            <person name="McCormack J.E."/>
            <person name="Merchant M.E."/>
            <person name="Peterson D.G."/>
            <person name="Pollock D.D."/>
            <person name="Pourmand N."/>
            <person name="Raney B.J."/>
            <person name="Roessler K.A."/>
            <person name="Sanford J.R."/>
            <person name="Sawyer R.H."/>
            <person name="Schmidt C.J."/>
            <person name="Triplett E.W."/>
            <person name="Tuberville T.D."/>
            <person name="Venegas-Anaya M."/>
            <person name="Howard J.T."/>
            <person name="Jarvis E.D."/>
            <person name="Guillette L.J.Jr."/>
            <person name="Glenn T.C."/>
            <person name="Green R.E."/>
            <person name="Ray D.A."/>
        </authorList>
    </citation>
    <scope>NUCLEOTIDE SEQUENCE [LARGE SCALE GENOMIC DNA]</scope>
    <source>
        <strain evidence="15">KSC_2009_1</strain>
    </source>
</reference>
<dbReference type="FunFam" id="1.10.150.670:FF:000001">
    <property type="entry name" value="Crossover junction endonuclease MUS81"/>
    <property type="match status" value="1"/>
</dbReference>
<dbReference type="GO" id="GO:0048476">
    <property type="term" value="C:Holliday junction resolvase complex"/>
    <property type="evidence" value="ECO:0007669"/>
    <property type="project" value="UniProtKB-UniRule"/>
</dbReference>
<keyword evidence="5 13" id="KW-0479">Metal-binding</keyword>
<dbReference type="Pfam" id="PF02732">
    <property type="entry name" value="ERCC4"/>
    <property type="match status" value="1"/>
</dbReference>
<evidence type="ECO:0000256" key="12">
    <source>
        <dbReference type="ARBA" id="ARBA00023242"/>
    </source>
</evidence>
<dbReference type="GO" id="GO:0006308">
    <property type="term" value="P:DNA catabolic process"/>
    <property type="evidence" value="ECO:0007669"/>
    <property type="project" value="UniProtKB-UniRule"/>
</dbReference>
<keyword evidence="10 13" id="KW-0233">DNA recombination</keyword>
<accession>A0A151N8Y2</accession>
<keyword evidence="4 13" id="KW-0540">Nuclease</keyword>
<comment type="subcellular location">
    <subcellularLocation>
        <location evidence="2 13">Nucleus</location>
    </subcellularLocation>
</comment>
<protein>
    <recommendedName>
        <fullName evidence="13">Crossover junction endonuclease MUS81</fullName>
        <ecNumber evidence="13">3.1.22.-</ecNumber>
    </recommendedName>
</protein>
<keyword evidence="7 13" id="KW-0227">DNA damage</keyword>
<evidence type="ECO:0000256" key="6">
    <source>
        <dbReference type="ARBA" id="ARBA00022759"/>
    </source>
</evidence>
<dbReference type="FunFam" id="3.40.50.10130:FF:000003">
    <property type="entry name" value="Crossover junction endonuclease MUS81"/>
    <property type="match status" value="1"/>
</dbReference>
<comment type="function">
    <text evidence="13">Interacts with EME1 to form a DNA structure-specific endonuclease with substrate preference for branched DNA structures with a 5'-end at the branch nick. Typical substrates include 3'-flap structures, D-loops, replication forks and nicked Holliday junctions. May be required in mitosis for the processing of stalled or collapsed replication fork intermediates. May be required in meiosis for the repair of meiosis-specific double strand breaks subsequent to single-end invasion (SEI).</text>
</comment>
<dbReference type="STRING" id="8496.A0A151N8Y2"/>
<evidence type="ECO:0000259" key="14">
    <source>
        <dbReference type="SMART" id="SM00891"/>
    </source>
</evidence>
<sequence>MRPAGGRKQALLEALVRGAVPYDVRKLHVADFVWVARERQPHGVGPLRELVLDYAVERKRMADLCSSIMDGRFREQKFRLRRCGLRCPIYLVEEAGAATQCLPESSLRQAAVSTQVVDGFFVKYTQDLRETAAYLTLLTRHLARLYGPKTLVSRREEAAPGPPPPPLTDPIALLPFTSFNQMAAKNQAQTVQGVFARQLMQISGVSGERAAAILQRYPTPTSLREAYATCPDTRSREQLLSGIKCGKLKRNLGPALSRTLSQLYCTPGPLP</sequence>
<dbReference type="InterPro" id="IPR042530">
    <property type="entry name" value="EME1/EME2_C"/>
</dbReference>
<dbReference type="AlphaFoldDB" id="A0A151N8Y2"/>
<evidence type="ECO:0000256" key="8">
    <source>
        <dbReference type="ARBA" id="ARBA00022801"/>
    </source>
</evidence>
<keyword evidence="8 13" id="KW-0378">Hydrolase</keyword>
<dbReference type="GO" id="GO:0031573">
    <property type="term" value="P:mitotic intra-S DNA damage checkpoint signaling"/>
    <property type="evidence" value="ECO:0007669"/>
    <property type="project" value="TreeGrafter"/>
</dbReference>
<evidence type="ECO:0000313" key="15">
    <source>
        <dbReference type="EMBL" id="KYO33293.1"/>
    </source>
</evidence>
<evidence type="ECO:0000256" key="9">
    <source>
        <dbReference type="ARBA" id="ARBA00022842"/>
    </source>
</evidence>
<feature type="domain" description="ERCC4" evidence="14">
    <location>
        <begin position="6"/>
        <end position="96"/>
    </location>
</feature>
<keyword evidence="16" id="KW-1185">Reference proteome</keyword>
<evidence type="ECO:0000313" key="16">
    <source>
        <dbReference type="Proteomes" id="UP000050525"/>
    </source>
</evidence>
<evidence type="ECO:0000256" key="7">
    <source>
        <dbReference type="ARBA" id="ARBA00022763"/>
    </source>
</evidence>
<dbReference type="InterPro" id="IPR011335">
    <property type="entry name" value="Restrct_endonuc-II-like"/>
</dbReference>
<evidence type="ECO:0000256" key="13">
    <source>
        <dbReference type="RuleBase" id="RU369042"/>
    </source>
</evidence>
<comment type="cofactor">
    <cofactor evidence="1 13">
        <name>Mg(2+)</name>
        <dbReference type="ChEBI" id="CHEBI:18420"/>
    </cofactor>
</comment>
<dbReference type="CDD" id="cd20074">
    <property type="entry name" value="XPF_nuclease_Mus81"/>
    <property type="match status" value="1"/>
</dbReference>
<dbReference type="Proteomes" id="UP000050525">
    <property type="component" value="Unassembled WGS sequence"/>
</dbReference>
<evidence type="ECO:0000256" key="1">
    <source>
        <dbReference type="ARBA" id="ARBA00001946"/>
    </source>
</evidence>
<keyword evidence="11 13" id="KW-0234">DNA repair</keyword>
<comment type="similarity">
    <text evidence="3 13">Belongs to the XPF family.</text>
</comment>
<dbReference type="GO" id="GO:0003677">
    <property type="term" value="F:DNA binding"/>
    <property type="evidence" value="ECO:0007669"/>
    <property type="project" value="UniProtKB-UniRule"/>
</dbReference>